<dbReference type="Pfam" id="PF18406">
    <property type="entry name" value="DUF1281_C"/>
    <property type="match status" value="1"/>
</dbReference>
<accession>A0A5E8CIB8</accession>
<gene>
    <name evidence="2" type="ORF">CPAV1605_541</name>
</gene>
<name>A0A5E8CIB8_9ZZZZ</name>
<dbReference type="SUPFAM" id="SSF160940">
    <property type="entry name" value="Api92-like"/>
    <property type="match status" value="1"/>
</dbReference>
<sequence length="246" mass="29424">MPNWCECNLEVKSDNPNNLNNFRINNMIDNNIPLSFNKAVTRPVEMEDWYNWNIGNWGTKWDINDDETLLEININSLSYQFNTAWNPPLTWLETTAELYQNLEFIITFWEYGMNFAGKFVFSNGILIEKEETDCAEFHFKYTIDHQDLVKSNIDLISNEINITNQNIEKIVLERYKILFKLEILPQELIDMILDYVKYDIKKEEYTKLINNNYEDIKEFNEEEWGLYNEDTIKEKVIPLIVEKLSK</sequence>
<reference evidence="2" key="1">
    <citation type="submission" date="2019-09" db="EMBL/GenBank/DDBJ databases">
        <authorList>
            <person name="Needham M D."/>
        </authorList>
    </citation>
    <scope>NUCLEOTIDE SEQUENCE</scope>
</reference>
<feature type="domain" description="YubB ferredoxin-like" evidence="1">
    <location>
        <begin position="57"/>
        <end position="134"/>
    </location>
</feature>
<dbReference type="InterPro" id="IPR041329">
    <property type="entry name" value="YubB_C"/>
</dbReference>
<organism evidence="2">
    <name type="scientific">seawater metagenome</name>
    <dbReference type="NCBI Taxonomy" id="1561972"/>
    <lineage>
        <taxon>unclassified sequences</taxon>
        <taxon>metagenomes</taxon>
        <taxon>ecological metagenomes</taxon>
    </lineage>
</organism>
<proteinExistence type="predicted"/>
<evidence type="ECO:0000313" key="2">
    <source>
        <dbReference type="EMBL" id="VVU94816.1"/>
    </source>
</evidence>
<evidence type="ECO:0000259" key="1">
    <source>
        <dbReference type="Pfam" id="PF18406"/>
    </source>
</evidence>
<dbReference type="EMBL" id="CABVLZ010000002">
    <property type="protein sequence ID" value="VVU94816.1"/>
    <property type="molecule type" value="Genomic_DNA"/>
</dbReference>
<dbReference type="AlphaFoldDB" id="A0A5E8CIB8"/>
<protein>
    <recommendedName>
        <fullName evidence="1">YubB ferredoxin-like domain-containing protein</fullName>
    </recommendedName>
</protein>